<accession>X0WIP0</accession>
<dbReference type="PANTHER" id="PTHR36932">
    <property type="entry name" value="CAPSULAR POLYSACCHARIDE BIOSYNTHESIS PROTEIN"/>
    <property type="match status" value="1"/>
</dbReference>
<dbReference type="AlphaFoldDB" id="X0WIP0"/>
<comment type="caution">
    <text evidence="1">The sequence shown here is derived from an EMBL/GenBank/DDBJ whole genome shotgun (WGS) entry which is preliminary data.</text>
</comment>
<dbReference type="Gene3D" id="3.40.50.12780">
    <property type="entry name" value="N-terminal domain of ligase-like"/>
    <property type="match status" value="1"/>
</dbReference>
<organism evidence="1">
    <name type="scientific">marine sediment metagenome</name>
    <dbReference type="NCBI Taxonomy" id="412755"/>
    <lineage>
        <taxon>unclassified sequences</taxon>
        <taxon>metagenomes</taxon>
        <taxon>ecological metagenomes</taxon>
    </lineage>
</organism>
<dbReference type="EMBL" id="BARS01033297">
    <property type="protein sequence ID" value="GAG24373.1"/>
    <property type="molecule type" value="Genomic_DNA"/>
</dbReference>
<dbReference type="InterPro" id="IPR042099">
    <property type="entry name" value="ANL_N_sf"/>
</dbReference>
<dbReference type="PANTHER" id="PTHR36932:SF1">
    <property type="entry name" value="CAPSULAR POLYSACCHARIDE BIOSYNTHESIS PROTEIN"/>
    <property type="match status" value="1"/>
</dbReference>
<dbReference type="InterPro" id="IPR053158">
    <property type="entry name" value="CapK_Type1_Caps_Biosynth"/>
</dbReference>
<sequence>MSNFLYSVAEKLREKNIEKKLKELQETQYCSAQELNDYQKEKLKVLLSTSKETVPYFGEVIKDSNPDNINSIPILTKEIIRKNIKRMFNPEIPRWNLIKYSSSGTTGEPIVLFLEKNALGYYHAAQWRGFSWYGIKLG</sequence>
<protein>
    <submittedName>
        <fullName evidence="1">Uncharacterized protein</fullName>
    </submittedName>
</protein>
<proteinExistence type="predicted"/>
<feature type="non-terminal residue" evidence="1">
    <location>
        <position position="138"/>
    </location>
</feature>
<reference evidence="1" key="1">
    <citation type="journal article" date="2014" name="Front. Microbiol.">
        <title>High frequency of phylogenetically diverse reductive dehalogenase-homologous genes in deep subseafloor sedimentary metagenomes.</title>
        <authorList>
            <person name="Kawai M."/>
            <person name="Futagami T."/>
            <person name="Toyoda A."/>
            <person name="Takaki Y."/>
            <person name="Nishi S."/>
            <person name="Hori S."/>
            <person name="Arai W."/>
            <person name="Tsubouchi T."/>
            <person name="Morono Y."/>
            <person name="Uchiyama I."/>
            <person name="Ito T."/>
            <person name="Fujiyama A."/>
            <person name="Inagaki F."/>
            <person name="Takami H."/>
        </authorList>
    </citation>
    <scope>NUCLEOTIDE SEQUENCE</scope>
    <source>
        <strain evidence="1">Expedition CK06-06</strain>
    </source>
</reference>
<name>X0WIP0_9ZZZZ</name>
<evidence type="ECO:0000313" key="1">
    <source>
        <dbReference type="EMBL" id="GAG24373.1"/>
    </source>
</evidence>
<gene>
    <name evidence="1" type="ORF">S01H1_51593</name>
</gene>